<reference evidence="1 2" key="1">
    <citation type="submission" date="2024-02" db="EMBL/GenBank/DDBJ databases">
        <title>De novo assembly and annotation of 12 fungi associated with fruit tree decline syndrome in Ontario, Canada.</title>
        <authorList>
            <person name="Sulman M."/>
            <person name="Ellouze W."/>
            <person name="Ilyukhin E."/>
        </authorList>
    </citation>
    <scope>NUCLEOTIDE SEQUENCE [LARGE SCALE GENOMIC DNA]</scope>
    <source>
        <strain evidence="1 2">M1-105</strain>
    </source>
</reference>
<accession>A0ABR3SZR4</accession>
<dbReference type="PANTHER" id="PTHR10622">
    <property type="entry name" value="HET DOMAIN-CONTAINING PROTEIN"/>
    <property type="match status" value="1"/>
</dbReference>
<sequence length="418" mass="47848">MYRYYQEAEVCYAYLEDVPSASEDPRSPDSHFRRSVWFKRGWTLQELLAPKDVIFFDGNWVEIGTKIGLAGAVKSITNIEEMFLLKPKLIRETTIARRMSWAATRQSTRIEDMAYSLMGIFNVNMPVIYGEGREAFTRLQLEIIRTSNDHTIFAWELPHVGGDGGMLASSPAYFKRGARLERIPYHVWLGVRNASDLVSMSATPLEYSFPNVGLRIWLHIAPIGDDGLFKAKLACKYRDSDDAVSVYLRSGRALGMQIGTVYNRVSLPPVLNEEGVTFDFRQIYIAKWAVGLGQDNRRSTVAAPYRGFFFDQGQELGLTDGFMVVDRYPSNRVYRRRFNRDDAGLSLRSAVKLLDYKSTEMVAVFFGTFKGREWVDLSIPDRKDETAGELFRAYQCNHGWDLMHRERLDRHESATATN</sequence>
<evidence type="ECO:0000313" key="1">
    <source>
        <dbReference type="EMBL" id="KAL1632818.1"/>
    </source>
</evidence>
<dbReference type="EMBL" id="JAJVDC020000026">
    <property type="protein sequence ID" value="KAL1632818.1"/>
    <property type="molecule type" value="Genomic_DNA"/>
</dbReference>
<gene>
    <name evidence="1" type="ORF">SLS56_003308</name>
</gene>
<organism evidence="1 2">
    <name type="scientific">Neofusicoccum ribis</name>
    <dbReference type="NCBI Taxonomy" id="45134"/>
    <lineage>
        <taxon>Eukaryota</taxon>
        <taxon>Fungi</taxon>
        <taxon>Dikarya</taxon>
        <taxon>Ascomycota</taxon>
        <taxon>Pezizomycotina</taxon>
        <taxon>Dothideomycetes</taxon>
        <taxon>Dothideomycetes incertae sedis</taxon>
        <taxon>Botryosphaeriales</taxon>
        <taxon>Botryosphaeriaceae</taxon>
        <taxon>Neofusicoccum</taxon>
    </lineage>
</organism>
<evidence type="ECO:0000313" key="2">
    <source>
        <dbReference type="Proteomes" id="UP001521116"/>
    </source>
</evidence>
<proteinExistence type="predicted"/>
<protein>
    <submittedName>
        <fullName evidence="1">Uncharacterized protein</fullName>
    </submittedName>
</protein>
<dbReference type="Proteomes" id="UP001521116">
    <property type="component" value="Unassembled WGS sequence"/>
</dbReference>
<keyword evidence="2" id="KW-1185">Reference proteome</keyword>
<comment type="caution">
    <text evidence="1">The sequence shown here is derived from an EMBL/GenBank/DDBJ whole genome shotgun (WGS) entry which is preliminary data.</text>
</comment>
<name>A0ABR3SZR4_9PEZI</name>
<dbReference type="PANTHER" id="PTHR10622:SF12">
    <property type="entry name" value="HET DOMAIN-CONTAINING PROTEIN"/>
    <property type="match status" value="1"/>
</dbReference>